<dbReference type="EMBL" id="JANJYJ010000007">
    <property type="protein sequence ID" value="KAK3197846.1"/>
    <property type="molecule type" value="Genomic_DNA"/>
</dbReference>
<dbReference type="Proteomes" id="UP001281410">
    <property type="component" value="Unassembled WGS sequence"/>
</dbReference>
<reference evidence="1" key="1">
    <citation type="journal article" date="2023" name="Plant J.">
        <title>Genome sequences and population genomics provide insights into the demographic history, inbreeding, and mutation load of two 'living fossil' tree species of Dipteronia.</title>
        <authorList>
            <person name="Feng Y."/>
            <person name="Comes H.P."/>
            <person name="Chen J."/>
            <person name="Zhu S."/>
            <person name="Lu R."/>
            <person name="Zhang X."/>
            <person name="Li P."/>
            <person name="Qiu J."/>
            <person name="Olsen K.M."/>
            <person name="Qiu Y."/>
        </authorList>
    </citation>
    <scope>NUCLEOTIDE SEQUENCE</scope>
    <source>
        <strain evidence="1">NBL</strain>
    </source>
</reference>
<organism evidence="1 2">
    <name type="scientific">Dipteronia sinensis</name>
    <dbReference type="NCBI Taxonomy" id="43782"/>
    <lineage>
        <taxon>Eukaryota</taxon>
        <taxon>Viridiplantae</taxon>
        <taxon>Streptophyta</taxon>
        <taxon>Embryophyta</taxon>
        <taxon>Tracheophyta</taxon>
        <taxon>Spermatophyta</taxon>
        <taxon>Magnoliopsida</taxon>
        <taxon>eudicotyledons</taxon>
        <taxon>Gunneridae</taxon>
        <taxon>Pentapetalae</taxon>
        <taxon>rosids</taxon>
        <taxon>malvids</taxon>
        <taxon>Sapindales</taxon>
        <taxon>Sapindaceae</taxon>
        <taxon>Hippocastanoideae</taxon>
        <taxon>Acereae</taxon>
        <taxon>Dipteronia</taxon>
    </lineage>
</organism>
<sequence>MKARPELYSIISRLHKRDPMWALGDGIDREIVERMEARLTKDILREAEDYGGAIMVIHETYNGQIFYAWEHVNSDSVQTSLECGAEYLEQYFRLTAFAAYLGSEALDGFCGQGESKMMTFKSWLCQRPKVQAMKWSIRCRPK</sequence>
<evidence type="ECO:0000313" key="1">
    <source>
        <dbReference type="EMBL" id="KAK3197846.1"/>
    </source>
</evidence>
<name>A0AAE0DYU1_9ROSI</name>
<protein>
    <submittedName>
        <fullName evidence="1">Uncharacterized protein</fullName>
    </submittedName>
</protein>
<dbReference type="Pfam" id="PF14566">
    <property type="entry name" value="PTPlike_phytase"/>
    <property type="match status" value="1"/>
</dbReference>
<comment type="caution">
    <text evidence="1">The sequence shown here is derived from an EMBL/GenBank/DDBJ whole genome shotgun (WGS) entry which is preliminary data.</text>
</comment>
<dbReference type="Gene3D" id="3.90.190.10">
    <property type="entry name" value="Protein tyrosine phosphatase superfamily"/>
    <property type="match status" value="1"/>
</dbReference>
<gene>
    <name evidence="1" type="ORF">Dsin_021261</name>
</gene>
<dbReference type="InterPro" id="IPR029021">
    <property type="entry name" value="Prot-tyrosine_phosphatase-like"/>
</dbReference>
<dbReference type="AlphaFoldDB" id="A0AAE0DYU1"/>
<proteinExistence type="predicted"/>
<keyword evidence="2" id="KW-1185">Reference proteome</keyword>
<accession>A0AAE0DYU1</accession>
<evidence type="ECO:0000313" key="2">
    <source>
        <dbReference type="Proteomes" id="UP001281410"/>
    </source>
</evidence>